<protein>
    <recommendedName>
        <fullName evidence="1">Aspartyl/glutamyl-tRNA(Asn/Gln) amidotransferase subunit C</fullName>
        <shortName evidence="1">Asp/Glu-ADT subunit C</shortName>
        <ecNumber evidence="1">6.3.5.-</ecNumber>
    </recommendedName>
</protein>
<keyword evidence="1" id="KW-0547">Nucleotide-binding</keyword>
<evidence type="ECO:0000313" key="2">
    <source>
        <dbReference type="EMBL" id="PIU24570.1"/>
    </source>
</evidence>
<accession>A0A2M6YCZ7</accession>
<dbReference type="HAMAP" id="MF_00122">
    <property type="entry name" value="GatC"/>
    <property type="match status" value="1"/>
</dbReference>
<dbReference type="GO" id="GO:0006412">
    <property type="term" value="P:translation"/>
    <property type="evidence" value="ECO:0007669"/>
    <property type="project" value="UniProtKB-UniRule"/>
</dbReference>
<comment type="similarity">
    <text evidence="1">Belongs to the GatC family.</text>
</comment>
<dbReference type="AlphaFoldDB" id="A0A2M6YCZ7"/>
<keyword evidence="2" id="KW-0808">Transferase</keyword>
<comment type="caution">
    <text evidence="2">The sequence shown here is derived from an EMBL/GenBank/DDBJ whole genome shotgun (WGS) entry which is preliminary data.</text>
</comment>
<dbReference type="GO" id="GO:0005524">
    <property type="term" value="F:ATP binding"/>
    <property type="evidence" value="ECO:0007669"/>
    <property type="project" value="UniProtKB-KW"/>
</dbReference>
<proteinExistence type="inferred from homology"/>
<comment type="catalytic activity">
    <reaction evidence="1">
        <text>L-glutamyl-tRNA(Gln) + L-glutamine + ATP + H2O = L-glutaminyl-tRNA(Gln) + L-glutamate + ADP + phosphate + H(+)</text>
        <dbReference type="Rhea" id="RHEA:17521"/>
        <dbReference type="Rhea" id="RHEA-COMP:9681"/>
        <dbReference type="Rhea" id="RHEA-COMP:9684"/>
        <dbReference type="ChEBI" id="CHEBI:15377"/>
        <dbReference type="ChEBI" id="CHEBI:15378"/>
        <dbReference type="ChEBI" id="CHEBI:29985"/>
        <dbReference type="ChEBI" id="CHEBI:30616"/>
        <dbReference type="ChEBI" id="CHEBI:43474"/>
        <dbReference type="ChEBI" id="CHEBI:58359"/>
        <dbReference type="ChEBI" id="CHEBI:78520"/>
        <dbReference type="ChEBI" id="CHEBI:78521"/>
        <dbReference type="ChEBI" id="CHEBI:456216"/>
    </reaction>
</comment>
<dbReference type="GO" id="GO:0016740">
    <property type="term" value="F:transferase activity"/>
    <property type="evidence" value="ECO:0007669"/>
    <property type="project" value="UniProtKB-KW"/>
</dbReference>
<name>A0A2M6YCZ7_9BACT</name>
<dbReference type="InterPro" id="IPR003837">
    <property type="entry name" value="GatC"/>
</dbReference>
<comment type="subunit">
    <text evidence="1">Heterotrimer of A, B and C subunits.</text>
</comment>
<dbReference type="NCBIfam" id="TIGR00135">
    <property type="entry name" value="gatC"/>
    <property type="match status" value="1"/>
</dbReference>
<evidence type="ECO:0000256" key="1">
    <source>
        <dbReference type="HAMAP-Rule" id="MF_00122"/>
    </source>
</evidence>
<evidence type="ECO:0000313" key="3">
    <source>
        <dbReference type="Proteomes" id="UP000229896"/>
    </source>
</evidence>
<dbReference type="GO" id="GO:0070681">
    <property type="term" value="P:glutaminyl-tRNAGln biosynthesis via transamidation"/>
    <property type="evidence" value="ECO:0007669"/>
    <property type="project" value="TreeGrafter"/>
</dbReference>
<dbReference type="Gene3D" id="1.10.20.60">
    <property type="entry name" value="Glu-tRNAGln amidotransferase C subunit, N-terminal domain"/>
    <property type="match status" value="1"/>
</dbReference>
<sequence>MSKDNKKSDSGWVFEVAELARIELSDTEKSRFADQLGAVLDNFELLQKVDTVDVEPTAQVTGLTNVFRSDEVQNSSGETLRNELLSNAPEVENGSIKVPGVFGNN</sequence>
<dbReference type="InterPro" id="IPR036113">
    <property type="entry name" value="Asp/Glu-ADT_sf_sub_c"/>
</dbReference>
<dbReference type="EMBL" id="PEXI01000015">
    <property type="protein sequence ID" value="PIU24570.1"/>
    <property type="molecule type" value="Genomic_DNA"/>
</dbReference>
<organism evidence="2 3">
    <name type="scientific">Candidatus Berkelbacteria bacterium CG08_land_8_20_14_0_20_39_8</name>
    <dbReference type="NCBI Taxonomy" id="1974511"/>
    <lineage>
        <taxon>Bacteria</taxon>
        <taxon>Candidatus Berkelbacteria</taxon>
    </lineage>
</organism>
<dbReference type="GO" id="GO:0050567">
    <property type="term" value="F:glutaminyl-tRNA synthase (glutamine-hydrolyzing) activity"/>
    <property type="evidence" value="ECO:0007669"/>
    <property type="project" value="UniProtKB-UniRule"/>
</dbReference>
<dbReference type="Proteomes" id="UP000229896">
    <property type="component" value="Unassembled WGS sequence"/>
</dbReference>
<dbReference type="EC" id="6.3.5.-" evidence="1"/>
<reference evidence="3" key="1">
    <citation type="submission" date="2017-09" db="EMBL/GenBank/DDBJ databases">
        <title>Depth-based differentiation of microbial function through sediment-hosted aquifers and enrichment of novel symbionts in the deep terrestrial subsurface.</title>
        <authorList>
            <person name="Probst A.J."/>
            <person name="Ladd B."/>
            <person name="Jarett J.K."/>
            <person name="Geller-Mcgrath D.E."/>
            <person name="Sieber C.M.K."/>
            <person name="Emerson J.B."/>
            <person name="Anantharaman K."/>
            <person name="Thomas B.C."/>
            <person name="Malmstrom R."/>
            <person name="Stieglmeier M."/>
            <person name="Klingl A."/>
            <person name="Woyke T."/>
            <person name="Ryan C.M."/>
            <person name="Banfield J.F."/>
        </authorList>
    </citation>
    <scope>NUCLEOTIDE SEQUENCE [LARGE SCALE GENOMIC DNA]</scope>
</reference>
<gene>
    <name evidence="1 2" type="primary">gatC</name>
    <name evidence="2" type="ORF">COT12_00350</name>
</gene>
<dbReference type="GO" id="GO:0006450">
    <property type="term" value="P:regulation of translational fidelity"/>
    <property type="evidence" value="ECO:0007669"/>
    <property type="project" value="InterPro"/>
</dbReference>
<dbReference type="PANTHER" id="PTHR15004">
    <property type="entry name" value="GLUTAMYL-TRNA(GLN) AMIDOTRANSFERASE SUBUNIT C, MITOCHONDRIAL"/>
    <property type="match status" value="1"/>
</dbReference>
<comment type="catalytic activity">
    <reaction evidence="1">
        <text>L-aspartyl-tRNA(Asn) + L-glutamine + ATP + H2O = L-asparaginyl-tRNA(Asn) + L-glutamate + ADP + phosphate + 2 H(+)</text>
        <dbReference type="Rhea" id="RHEA:14513"/>
        <dbReference type="Rhea" id="RHEA-COMP:9674"/>
        <dbReference type="Rhea" id="RHEA-COMP:9677"/>
        <dbReference type="ChEBI" id="CHEBI:15377"/>
        <dbReference type="ChEBI" id="CHEBI:15378"/>
        <dbReference type="ChEBI" id="CHEBI:29985"/>
        <dbReference type="ChEBI" id="CHEBI:30616"/>
        <dbReference type="ChEBI" id="CHEBI:43474"/>
        <dbReference type="ChEBI" id="CHEBI:58359"/>
        <dbReference type="ChEBI" id="CHEBI:78515"/>
        <dbReference type="ChEBI" id="CHEBI:78516"/>
        <dbReference type="ChEBI" id="CHEBI:456216"/>
    </reaction>
</comment>
<dbReference type="PANTHER" id="PTHR15004:SF0">
    <property type="entry name" value="GLUTAMYL-TRNA(GLN) AMIDOTRANSFERASE SUBUNIT C, MITOCHONDRIAL"/>
    <property type="match status" value="1"/>
</dbReference>
<keyword evidence="1" id="KW-0648">Protein biosynthesis</keyword>
<comment type="function">
    <text evidence="1">Allows the formation of correctly charged Asn-tRNA(Asn) or Gln-tRNA(Gln) through the transamidation of misacylated Asp-tRNA(Asn) or Glu-tRNA(Gln) in organisms which lack either or both of asparaginyl-tRNA or glutaminyl-tRNA synthetases. The reaction takes place in the presence of glutamine and ATP through an activated phospho-Asp-tRNA(Asn) or phospho-Glu-tRNA(Gln).</text>
</comment>
<keyword evidence="1 2" id="KW-0436">Ligase</keyword>
<dbReference type="GO" id="GO:0050566">
    <property type="term" value="F:asparaginyl-tRNA synthase (glutamine-hydrolyzing) activity"/>
    <property type="evidence" value="ECO:0007669"/>
    <property type="project" value="RHEA"/>
</dbReference>
<keyword evidence="1" id="KW-0067">ATP-binding</keyword>
<dbReference type="SUPFAM" id="SSF141000">
    <property type="entry name" value="Glu-tRNAGln amidotransferase C subunit"/>
    <property type="match status" value="1"/>
</dbReference>
<dbReference type="Pfam" id="PF02686">
    <property type="entry name" value="GatC"/>
    <property type="match status" value="1"/>
</dbReference>